<reference evidence="8" key="1">
    <citation type="submission" date="2018-02" db="EMBL/GenBank/DDBJ databases">
        <authorList>
            <person name="Hausmann B."/>
        </authorList>
    </citation>
    <scope>NUCLEOTIDE SEQUENCE [LARGE SCALE GENOMIC DNA]</scope>
    <source>
        <strain evidence="8">Peat soil MAG SbF1</strain>
    </source>
</reference>
<evidence type="ECO:0000256" key="1">
    <source>
        <dbReference type="ARBA" id="ARBA00008725"/>
    </source>
</evidence>
<dbReference type="Gene3D" id="3.40.190.10">
    <property type="entry name" value="Periplasmic binding protein-like II"/>
    <property type="match status" value="2"/>
</dbReference>
<dbReference type="Proteomes" id="UP000238916">
    <property type="component" value="Unassembled WGS sequence"/>
</dbReference>
<dbReference type="InterPro" id="IPR005673">
    <property type="entry name" value="ABC_phos-bd_PstS"/>
</dbReference>
<dbReference type="PIRSF" id="PIRSF002756">
    <property type="entry name" value="PstS"/>
    <property type="match status" value="1"/>
</dbReference>
<keyword evidence="2 4" id="KW-0813">Transport</keyword>
<feature type="signal peptide" evidence="5">
    <location>
        <begin position="1"/>
        <end position="30"/>
    </location>
</feature>
<evidence type="ECO:0000256" key="3">
    <source>
        <dbReference type="ARBA" id="ARBA00022592"/>
    </source>
</evidence>
<dbReference type="PANTHER" id="PTHR42996:SF1">
    <property type="entry name" value="PHOSPHATE-BINDING PROTEIN PSTS"/>
    <property type="match status" value="1"/>
</dbReference>
<evidence type="ECO:0000256" key="2">
    <source>
        <dbReference type="ARBA" id="ARBA00022448"/>
    </source>
</evidence>
<keyword evidence="5" id="KW-0732">Signal</keyword>
<organism evidence="7 8">
    <name type="scientific">Candidatus Desulfosporosinus infrequens</name>
    <dbReference type="NCBI Taxonomy" id="2043169"/>
    <lineage>
        <taxon>Bacteria</taxon>
        <taxon>Bacillati</taxon>
        <taxon>Bacillota</taxon>
        <taxon>Clostridia</taxon>
        <taxon>Eubacteriales</taxon>
        <taxon>Desulfitobacteriaceae</taxon>
        <taxon>Desulfosporosinus</taxon>
    </lineage>
</organism>
<dbReference type="Pfam" id="PF12849">
    <property type="entry name" value="PBP_like_2"/>
    <property type="match status" value="1"/>
</dbReference>
<dbReference type="GO" id="GO:0035435">
    <property type="term" value="P:phosphate ion transmembrane transport"/>
    <property type="evidence" value="ECO:0007669"/>
    <property type="project" value="InterPro"/>
</dbReference>
<comment type="similarity">
    <text evidence="1 4">Belongs to the PstS family.</text>
</comment>
<dbReference type="AlphaFoldDB" id="A0A2U3LA71"/>
<proteinExistence type="inferred from homology"/>
<dbReference type="NCBIfam" id="TIGR00975">
    <property type="entry name" value="3a0107s03"/>
    <property type="match status" value="1"/>
</dbReference>
<dbReference type="OrthoDB" id="9790048at2"/>
<dbReference type="CDD" id="cd13565">
    <property type="entry name" value="PBP2_PstS"/>
    <property type="match status" value="1"/>
</dbReference>
<feature type="chain" id="PRO_5015470497" description="Phosphate-binding protein" evidence="5">
    <location>
        <begin position="31"/>
        <end position="370"/>
    </location>
</feature>
<evidence type="ECO:0000313" key="7">
    <source>
        <dbReference type="EMBL" id="SPF48817.1"/>
    </source>
</evidence>
<evidence type="ECO:0000259" key="6">
    <source>
        <dbReference type="Pfam" id="PF12849"/>
    </source>
</evidence>
<dbReference type="GO" id="GO:0042301">
    <property type="term" value="F:phosphate ion binding"/>
    <property type="evidence" value="ECO:0007669"/>
    <property type="project" value="InterPro"/>
</dbReference>
<feature type="domain" description="PBP" evidence="6">
    <location>
        <begin position="44"/>
        <end position="319"/>
    </location>
</feature>
<name>A0A2U3LA71_9FIRM</name>
<evidence type="ECO:0000256" key="5">
    <source>
        <dbReference type="SAM" id="SignalP"/>
    </source>
</evidence>
<sequence>MILGKSKIATGILAGVLALALAGCGTQAPATPSAPPAAAQGNAPSSNTVTLTGAGSSFINPLMIQMIDKYHGKYPQLTINYQSVGSGAGIKQISEQTIDFGATDGPMTDDQLKAAKGGPILHIPAALGAEAVSYNLPNGPKELKLNAANLADIFLGKITKWNDPKLVADNAGVTLPDTAITVAHRSDGSGTTYIFSDYLSSVSPDWASKVGKGTSINWPVGLGGKGNEGVSGIVSQTPGAIGYVELAYALQNKLSYATLQNKDGKWVLPSADGASVAAGAATIPDDMRVSIVNAPGATAYPICGFTWALVYQQQTDKDKGLDTVNFLDYAIHDGQSLGGSLDYCPLPANLVTREEALLKTVTYQGQPLLK</sequence>
<dbReference type="EMBL" id="OMOF01000362">
    <property type="protein sequence ID" value="SPF48817.1"/>
    <property type="molecule type" value="Genomic_DNA"/>
</dbReference>
<gene>
    <name evidence="7" type="primary">pstS</name>
    <name evidence="7" type="ORF">SBF1_4240010</name>
</gene>
<dbReference type="GO" id="GO:0043190">
    <property type="term" value="C:ATP-binding cassette (ABC) transporter complex"/>
    <property type="evidence" value="ECO:0007669"/>
    <property type="project" value="InterPro"/>
</dbReference>
<accession>A0A2U3LA71</accession>
<evidence type="ECO:0000313" key="8">
    <source>
        <dbReference type="Proteomes" id="UP000238916"/>
    </source>
</evidence>
<dbReference type="InterPro" id="IPR024370">
    <property type="entry name" value="PBP_domain"/>
</dbReference>
<dbReference type="InterPro" id="IPR050962">
    <property type="entry name" value="Phosphate-bind_PstS"/>
</dbReference>
<keyword evidence="3 4" id="KW-0592">Phosphate transport</keyword>
<protein>
    <recommendedName>
        <fullName evidence="4">Phosphate-binding protein</fullName>
    </recommendedName>
</protein>
<dbReference type="PANTHER" id="PTHR42996">
    <property type="entry name" value="PHOSPHATE-BINDING PROTEIN PSTS"/>
    <property type="match status" value="1"/>
</dbReference>
<evidence type="ECO:0000256" key="4">
    <source>
        <dbReference type="PIRNR" id="PIRNR002756"/>
    </source>
</evidence>
<dbReference type="SUPFAM" id="SSF53850">
    <property type="entry name" value="Periplasmic binding protein-like II"/>
    <property type="match status" value="1"/>
</dbReference>
<dbReference type="PROSITE" id="PS51257">
    <property type="entry name" value="PROKAR_LIPOPROTEIN"/>
    <property type="match status" value="1"/>
</dbReference>